<keyword evidence="1" id="KW-0472">Membrane</keyword>
<protein>
    <submittedName>
        <fullName evidence="2">Uncharacterized protein</fullName>
    </submittedName>
</protein>
<evidence type="ECO:0000313" key="3">
    <source>
        <dbReference type="Proteomes" id="UP000542742"/>
    </source>
</evidence>
<dbReference type="EMBL" id="JACHMF010000001">
    <property type="protein sequence ID" value="MBB4692659.1"/>
    <property type="molecule type" value="Genomic_DNA"/>
</dbReference>
<comment type="caution">
    <text evidence="2">The sequence shown here is derived from an EMBL/GenBank/DDBJ whole genome shotgun (WGS) entry which is preliminary data.</text>
</comment>
<keyword evidence="1" id="KW-0812">Transmembrane</keyword>
<gene>
    <name evidence="2" type="ORF">BKA14_002807</name>
</gene>
<keyword evidence="1" id="KW-1133">Transmembrane helix</keyword>
<evidence type="ECO:0000313" key="2">
    <source>
        <dbReference type="EMBL" id="MBB4692659.1"/>
    </source>
</evidence>
<feature type="transmembrane region" description="Helical" evidence="1">
    <location>
        <begin position="15"/>
        <end position="33"/>
    </location>
</feature>
<dbReference type="AlphaFoldDB" id="A0A7W7CQN7"/>
<name>A0A7W7CQN7_9ACTN</name>
<reference evidence="2 3" key="1">
    <citation type="submission" date="2020-08" db="EMBL/GenBank/DDBJ databases">
        <title>Sequencing the genomes of 1000 actinobacteria strains.</title>
        <authorList>
            <person name="Klenk H.-P."/>
        </authorList>
    </citation>
    <scope>NUCLEOTIDE SEQUENCE [LARGE SCALE GENOMIC DNA]</scope>
    <source>
        <strain evidence="2 3">DSM 45518</strain>
    </source>
</reference>
<evidence type="ECO:0000256" key="1">
    <source>
        <dbReference type="SAM" id="Phobius"/>
    </source>
</evidence>
<sequence length="47" mass="4910">MIERRLGGGGGPRDAGVAFAAIILRVTFGYAVTARPRVFPWAHGIAG</sequence>
<proteinExistence type="predicted"/>
<dbReference type="RefSeq" id="WP_184951351.1">
    <property type="nucleotide sequence ID" value="NZ_BOMC01000064.1"/>
</dbReference>
<keyword evidence="3" id="KW-1185">Reference proteome</keyword>
<dbReference type="Proteomes" id="UP000542742">
    <property type="component" value="Unassembled WGS sequence"/>
</dbReference>
<accession>A0A7W7CQN7</accession>
<organism evidence="2 3">
    <name type="scientific">Paractinoplanes abujensis</name>
    <dbReference type="NCBI Taxonomy" id="882441"/>
    <lineage>
        <taxon>Bacteria</taxon>
        <taxon>Bacillati</taxon>
        <taxon>Actinomycetota</taxon>
        <taxon>Actinomycetes</taxon>
        <taxon>Micromonosporales</taxon>
        <taxon>Micromonosporaceae</taxon>
        <taxon>Paractinoplanes</taxon>
    </lineage>
</organism>